<reference evidence="1 2" key="1">
    <citation type="submission" date="2016-10" db="EMBL/GenBank/DDBJ databases">
        <title>Comparative genomics of Bacillus thuringiensis reveals a path to pathogens against multiple invertebrate hosts.</title>
        <authorList>
            <person name="Zheng J."/>
            <person name="Gao Q."/>
            <person name="Liu H."/>
            <person name="Peng D."/>
            <person name="Ruan L."/>
            <person name="Sun M."/>
        </authorList>
    </citation>
    <scope>NUCLEOTIDE SEQUENCE [LARGE SCALE GENOMIC DNA]</scope>
    <source>
        <strain evidence="1">I13</strain>
    </source>
</reference>
<evidence type="ECO:0000313" key="1">
    <source>
        <dbReference type="EMBL" id="OUA33046.1"/>
    </source>
</evidence>
<evidence type="ECO:0000313" key="2">
    <source>
        <dbReference type="Proteomes" id="UP000195077"/>
    </source>
</evidence>
<protein>
    <submittedName>
        <fullName evidence="1">Uncharacterized protein</fullName>
    </submittedName>
</protein>
<proteinExistence type="predicted"/>
<name>A0A9X6L350_BACTU</name>
<sequence length="155" mass="17903">MNNDAKGLTFLTLSLLFLWLVFDDFVGKKRLSKLAQMMTPDLSMPDPIRDKVDKVVDDTKENVKKDTQDIKKDTKNAVKDTKKSFDDLLTGKEIKKDWYDFTDWWDKLGVDKVKKDAAKDVEDVWDEIGKAVNDTRKSASDMWDDVTSSVKGWFN</sequence>
<accession>A0A9X6L350</accession>
<dbReference type="EMBL" id="NFEN01000001">
    <property type="protein sequence ID" value="OUA33046.1"/>
    <property type="molecule type" value="Genomic_DNA"/>
</dbReference>
<dbReference type="Proteomes" id="UP000195077">
    <property type="component" value="Unassembled WGS sequence"/>
</dbReference>
<dbReference type="RefSeq" id="WP_042991718.1">
    <property type="nucleotide sequence ID" value="NZ_CP083152.1"/>
</dbReference>
<organism evidence="1 2">
    <name type="scientific">Bacillus thuringiensis</name>
    <dbReference type="NCBI Taxonomy" id="1428"/>
    <lineage>
        <taxon>Bacteria</taxon>
        <taxon>Bacillati</taxon>
        <taxon>Bacillota</taxon>
        <taxon>Bacilli</taxon>
        <taxon>Bacillales</taxon>
        <taxon>Bacillaceae</taxon>
        <taxon>Bacillus</taxon>
        <taxon>Bacillus cereus group</taxon>
    </lineage>
</organism>
<gene>
    <name evidence="1" type="ORF">BK775_00040</name>
</gene>
<dbReference type="AlphaFoldDB" id="A0A9X6L350"/>
<dbReference type="Gene3D" id="1.20.120.20">
    <property type="entry name" value="Apolipoprotein"/>
    <property type="match status" value="1"/>
</dbReference>
<comment type="caution">
    <text evidence="1">The sequence shown here is derived from an EMBL/GenBank/DDBJ whole genome shotgun (WGS) entry which is preliminary data.</text>
</comment>